<evidence type="ECO:0000313" key="3">
    <source>
        <dbReference type="Proteomes" id="UP001157440"/>
    </source>
</evidence>
<evidence type="ECO:0000259" key="1">
    <source>
        <dbReference type="Pfam" id="PF21834"/>
    </source>
</evidence>
<gene>
    <name evidence="2" type="ORF">GCM10007890_41740</name>
</gene>
<sequence length="84" mass="9346">MLRRFYFDVDNGQETIRDDEGVEAADLEQALTDARGVIGEMADDLGTTDLNNPWTLVVRDEMGLTVAHVPIGLFSSAHRMPRRG</sequence>
<organism evidence="2 3">
    <name type="scientific">Methylobacterium tardum</name>
    <dbReference type="NCBI Taxonomy" id="374432"/>
    <lineage>
        <taxon>Bacteria</taxon>
        <taxon>Pseudomonadati</taxon>
        <taxon>Pseudomonadota</taxon>
        <taxon>Alphaproteobacteria</taxon>
        <taxon>Hyphomicrobiales</taxon>
        <taxon>Methylobacteriaceae</taxon>
        <taxon>Methylobacterium</taxon>
    </lineage>
</organism>
<dbReference type="EMBL" id="BSPL01000020">
    <property type="protein sequence ID" value="GLS72161.1"/>
    <property type="molecule type" value="Genomic_DNA"/>
</dbReference>
<proteinExistence type="predicted"/>
<protein>
    <recommendedName>
        <fullName evidence="1">DUF6894 domain-containing protein</fullName>
    </recommendedName>
</protein>
<accession>A0AA37WTE0</accession>
<evidence type="ECO:0000313" key="2">
    <source>
        <dbReference type="EMBL" id="GLS72161.1"/>
    </source>
</evidence>
<name>A0AA37WTE0_9HYPH</name>
<dbReference type="RefSeq" id="WP_238198708.1">
    <property type="nucleotide sequence ID" value="NZ_BPQZ01000026.1"/>
</dbReference>
<dbReference type="InterPro" id="IPR054189">
    <property type="entry name" value="DUF6894"/>
</dbReference>
<dbReference type="AlphaFoldDB" id="A0AA37WTE0"/>
<dbReference type="Proteomes" id="UP001157440">
    <property type="component" value="Unassembled WGS sequence"/>
</dbReference>
<comment type="caution">
    <text evidence="2">The sequence shown here is derived from an EMBL/GenBank/DDBJ whole genome shotgun (WGS) entry which is preliminary data.</text>
</comment>
<dbReference type="Pfam" id="PF21834">
    <property type="entry name" value="DUF6894"/>
    <property type="match status" value="1"/>
</dbReference>
<reference evidence="3" key="1">
    <citation type="journal article" date="2019" name="Int. J. Syst. Evol. Microbiol.">
        <title>The Global Catalogue of Microorganisms (GCM) 10K type strain sequencing project: providing services to taxonomists for standard genome sequencing and annotation.</title>
        <authorList>
            <consortium name="The Broad Institute Genomics Platform"/>
            <consortium name="The Broad Institute Genome Sequencing Center for Infectious Disease"/>
            <person name="Wu L."/>
            <person name="Ma J."/>
        </authorList>
    </citation>
    <scope>NUCLEOTIDE SEQUENCE [LARGE SCALE GENOMIC DNA]</scope>
    <source>
        <strain evidence="3">NBRC 103632</strain>
    </source>
</reference>
<keyword evidence="3" id="KW-1185">Reference proteome</keyword>
<feature type="domain" description="DUF6894" evidence="1">
    <location>
        <begin position="4"/>
        <end position="71"/>
    </location>
</feature>